<reference evidence="3" key="1">
    <citation type="submission" date="2019-02" db="EMBL/GenBank/DDBJ databases">
        <title>Draft genome of the type strain Pelomonas aquatica CCUG 52575T.</title>
        <authorList>
            <person name="Gomila M."/>
            <person name="Lalucat J."/>
        </authorList>
    </citation>
    <scope>NUCLEOTIDE SEQUENCE</scope>
    <source>
        <strain evidence="3">CCUG 52575</strain>
    </source>
</reference>
<dbReference type="RefSeq" id="WP_268149189.1">
    <property type="nucleotide sequence ID" value="NZ_JAPPUW010000006.1"/>
</dbReference>
<dbReference type="Gene3D" id="3.30.70.100">
    <property type="match status" value="1"/>
</dbReference>
<comment type="caution">
    <text evidence="3">The sequence shown here is derived from an EMBL/GenBank/DDBJ whole genome shotgun (WGS) entry which is preliminary data.</text>
</comment>
<dbReference type="Pfam" id="PF00403">
    <property type="entry name" value="HMA"/>
    <property type="match status" value="1"/>
</dbReference>
<gene>
    <name evidence="3" type="ORF">EXJ73_04035</name>
</gene>
<evidence type="ECO:0000256" key="1">
    <source>
        <dbReference type="ARBA" id="ARBA00022723"/>
    </source>
</evidence>
<dbReference type="InterPro" id="IPR017969">
    <property type="entry name" value="Heavy-metal-associated_CS"/>
</dbReference>
<dbReference type="InterPro" id="IPR036163">
    <property type="entry name" value="HMA_dom_sf"/>
</dbReference>
<dbReference type="GO" id="GO:0046872">
    <property type="term" value="F:metal ion binding"/>
    <property type="evidence" value="ECO:0007669"/>
    <property type="project" value="UniProtKB-KW"/>
</dbReference>
<organism evidence="3 4">
    <name type="scientific">Pelomonas aquatica</name>
    <dbReference type="NCBI Taxonomy" id="431058"/>
    <lineage>
        <taxon>Bacteria</taxon>
        <taxon>Pseudomonadati</taxon>
        <taxon>Pseudomonadota</taxon>
        <taxon>Betaproteobacteria</taxon>
        <taxon>Burkholderiales</taxon>
        <taxon>Sphaerotilaceae</taxon>
        <taxon>Roseateles</taxon>
    </lineage>
</organism>
<accession>A0A9X4R337</accession>
<dbReference type="CDD" id="cd00371">
    <property type="entry name" value="HMA"/>
    <property type="match status" value="1"/>
</dbReference>
<dbReference type="AlphaFoldDB" id="A0A9X4R337"/>
<dbReference type="SUPFAM" id="SSF55008">
    <property type="entry name" value="HMA, heavy metal-associated domain"/>
    <property type="match status" value="1"/>
</dbReference>
<dbReference type="InterPro" id="IPR006121">
    <property type="entry name" value="HMA_dom"/>
</dbReference>
<evidence type="ECO:0000313" key="3">
    <source>
        <dbReference type="EMBL" id="MDG0861642.1"/>
    </source>
</evidence>
<keyword evidence="1" id="KW-0479">Metal-binding</keyword>
<dbReference type="EMBL" id="SGUG01000004">
    <property type="protein sequence ID" value="MDG0861642.1"/>
    <property type="molecule type" value="Genomic_DNA"/>
</dbReference>
<dbReference type="PROSITE" id="PS50846">
    <property type="entry name" value="HMA_2"/>
    <property type="match status" value="1"/>
</dbReference>
<dbReference type="PROSITE" id="PS01047">
    <property type="entry name" value="HMA_1"/>
    <property type="match status" value="1"/>
</dbReference>
<sequence>MITFEVNDMTCGHCVSMITKAVKQADKDADVSVDLATKRVQIESKSGDEADFKEAIQEAGYTPIPASAAATPSSQAGASCCGGCH</sequence>
<protein>
    <submittedName>
        <fullName evidence="3">Copper chaperone</fullName>
    </submittedName>
</protein>
<name>A0A9X4R337_9BURK</name>
<dbReference type="Proteomes" id="UP001152766">
    <property type="component" value="Unassembled WGS sequence"/>
</dbReference>
<evidence type="ECO:0000259" key="2">
    <source>
        <dbReference type="PROSITE" id="PS50846"/>
    </source>
</evidence>
<evidence type="ECO:0000313" key="4">
    <source>
        <dbReference type="Proteomes" id="UP001152766"/>
    </source>
</evidence>
<keyword evidence="4" id="KW-1185">Reference proteome</keyword>
<proteinExistence type="predicted"/>
<feature type="domain" description="HMA" evidence="2">
    <location>
        <begin position="1"/>
        <end position="64"/>
    </location>
</feature>